<keyword evidence="1" id="KW-0175">Coiled coil</keyword>
<organism evidence="2 3">
    <name type="scientific">Uruburuella testudinis</name>
    <dbReference type="NCBI Taxonomy" id="1282863"/>
    <lineage>
        <taxon>Bacteria</taxon>
        <taxon>Pseudomonadati</taxon>
        <taxon>Pseudomonadota</taxon>
        <taxon>Betaproteobacteria</taxon>
        <taxon>Neisseriales</taxon>
        <taxon>Neisseriaceae</taxon>
        <taxon>Uruburuella</taxon>
    </lineage>
</organism>
<protein>
    <submittedName>
        <fullName evidence="2">VENN motif pre-toxin domain-containing protein</fullName>
    </submittedName>
</protein>
<gene>
    <name evidence="2" type="ORF">LVJ83_04940</name>
</gene>
<accession>A0ABY4DVS6</accession>
<evidence type="ECO:0000256" key="1">
    <source>
        <dbReference type="SAM" id="Coils"/>
    </source>
</evidence>
<proteinExistence type="predicted"/>
<keyword evidence="3" id="KW-1185">Reference proteome</keyword>
<feature type="coiled-coil region" evidence="1">
    <location>
        <begin position="11"/>
        <end position="38"/>
    </location>
</feature>
<name>A0ABY4DVS6_9NEIS</name>
<evidence type="ECO:0000313" key="3">
    <source>
        <dbReference type="Proteomes" id="UP000829817"/>
    </source>
</evidence>
<reference evidence="2 3" key="1">
    <citation type="journal article" date="2022" name="Res Sq">
        <title>Evolution of multicellular longitudinally dividing oral cavity symbionts (Neisseriaceae).</title>
        <authorList>
            <person name="Nyongesa S."/>
            <person name="Weber P."/>
            <person name="Bernet E."/>
            <person name="Pullido F."/>
            <person name="Nieckarz M."/>
            <person name="Delaby M."/>
            <person name="Nieves C."/>
            <person name="Viehboeck T."/>
            <person name="Krause N."/>
            <person name="Rivera-Millot A."/>
            <person name="Nakamura A."/>
            <person name="Vischer N."/>
            <person name="VanNieuwenhze M."/>
            <person name="Brun Y."/>
            <person name="Cava F."/>
            <person name="Bulgheresi S."/>
            <person name="Veyrier F."/>
        </authorList>
    </citation>
    <scope>NUCLEOTIDE SEQUENCE [LARGE SCALE GENOMIC DNA]</scope>
    <source>
        <strain evidence="2 3">CCUG 63373m</strain>
    </source>
</reference>
<dbReference type="EMBL" id="CP091508">
    <property type="protein sequence ID" value="UOO82814.1"/>
    <property type="molecule type" value="Genomic_DNA"/>
</dbReference>
<dbReference type="Proteomes" id="UP000829817">
    <property type="component" value="Chromosome"/>
</dbReference>
<evidence type="ECO:0000313" key="2">
    <source>
        <dbReference type="EMBL" id="UOO82814.1"/>
    </source>
</evidence>
<sequence>MNAQIGGVVAQNAVENNYLSAEEELERLKAVIDCSKGNQNSCIKESELGNLSLTRIRKFNNMCNGLSGSAFNSCESTRISALRNMTNTYDNKWKEFETLFKKYPQELVNQSGYSFSTSKSLIGGRDRIGTAIKFYDNDLPKQGADYTTISAAWSHGVVSITKPSESWTPYVTVGATTSPSPSISVTRGYISGTTPKNAKELQKDFLAGNSASTTGCINVVCVGGTFTPSGGTSFEYGLSFPPSIGNGNLGIGKSQTIEDWLNSEQQH</sequence>